<keyword evidence="16" id="KW-0560">Oxidoreductase</keyword>
<dbReference type="PIRSF" id="PIRSF000216">
    <property type="entry name" value="NADH_DH_24kDa"/>
    <property type="match status" value="1"/>
</dbReference>
<dbReference type="GO" id="GO:0051537">
    <property type="term" value="F:2 iron, 2 sulfur cluster binding"/>
    <property type="evidence" value="ECO:0007669"/>
    <property type="project" value="UniProtKB-KW"/>
</dbReference>
<evidence type="ECO:0000313" key="17">
    <source>
        <dbReference type="Proteomes" id="UP000006931"/>
    </source>
</evidence>
<dbReference type="GO" id="GO:0022890">
    <property type="term" value="F:inorganic cation transmembrane transporter activity"/>
    <property type="evidence" value="ECO:0007669"/>
    <property type="project" value="UniProtKB-ARBA"/>
</dbReference>
<dbReference type="Pfam" id="PF01257">
    <property type="entry name" value="2Fe-2S_thioredx"/>
    <property type="match status" value="1"/>
</dbReference>
<dbReference type="GO" id="GO:0031090">
    <property type="term" value="C:organelle membrane"/>
    <property type="evidence" value="ECO:0007669"/>
    <property type="project" value="UniProtKB-ARBA"/>
</dbReference>
<dbReference type="RefSeq" id="WP_004597486.1">
    <property type="nucleotide sequence ID" value="NC_017560.1"/>
</dbReference>
<dbReference type="NCBIfam" id="TIGR01958">
    <property type="entry name" value="nuoE_fam"/>
    <property type="match status" value="1"/>
</dbReference>
<sequence>MNTKITNFTFAFDKKNLNLAETIIKKYPPEGKRSAILPLLDLAQRQNGGWLHVSAIEYVANMLEMPYMRAYEVATFYTMFNLNPIGKYHIQVCTTTPCWLRGSDNIMKICEKKLAIKHKETTKDQKFTLSEIECLGACVNAPVVQINDDYYEDLNEAKMEKLIEQYLNEFKSKMQNG</sequence>
<dbReference type="FunFam" id="1.10.10.1590:FF:000001">
    <property type="entry name" value="NADH-quinone oxidoreductase subunit E"/>
    <property type="match status" value="1"/>
</dbReference>
<dbReference type="PROSITE" id="PS01099">
    <property type="entry name" value="COMPLEX1_24K"/>
    <property type="match status" value="1"/>
</dbReference>
<evidence type="ECO:0000256" key="13">
    <source>
        <dbReference type="ARBA" id="ARBA00034078"/>
    </source>
</evidence>
<dbReference type="NCBIfam" id="NF005725">
    <property type="entry name" value="PRK07539.1-5"/>
    <property type="match status" value="1"/>
</dbReference>
<organism evidence="16 17">
    <name type="scientific">Rickettsia prowazekii (strain Rp22)</name>
    <dbReference type="NCBI Taxonomy" id="449216"/>
    <lineage>
        <taxon>Bacteria</taxon>
        <taxon>Pseudomonadati</taxon>
        <taxon>Pseudomonadota</taxon>
        <taxon>Alphaproteobacteria</taxon>
        <taxon>Rickettsiales</taxon>
        <taxon>Rickettsiaceae</taxon>
        <taxon>Rickettsieae</taxon>
        <taxon>Rickettsia</taxon>
        <taxon>typhus group</taxon>
    </lineage>
</organism>
<dbReference type="EMBL" id="CP001584">
    <property type="protein sequence ID" value="ADE29877.1"/>
    <property type="molecule type" value="Genomic_DNA"/>
</dbReference>
<evidence type="ECO:0000256" key="10">
    <source>
        <dbReference type="ARBA" id="ARBA00025189"/>
    </source>
</evidence>
<dbReference type="GO" id="GO:0008324">
    <property type="term" value="F:monoatomic cation transmembrane transporter activity"/>
    <property type="evidence" value="ECO:0007669"/>
    <property type="project" value="UniProtKB-ARBA"/>
</dbReference>
<feature type="binding site" evidence="15">
    <location>
        <position position="138"/>
    </location>
    <ligand>
        <name>[2Fe-2S] cluster</name>
        <dbReference type="ChEBI" id="CHEBI:190135"/>
    </ligand>
</feature>
<dbReference type="GO" id="GO:0022804">
    <property type="term" value="F:active transmembrane transporter activity"/>
    <property type="evidence" value="ECO:0007669"/>
    <property type="project" value="UniProtKB-ARBA"/>
</dbReference>
<evidence type="ECO:0000256" key="1">
    <source>
        <dbReference type="ARBA" id="ARBA00010643"/>
    </source>
</evidence>
<feature type="binding site" evidence="15">
    <location>
        <position position="98"/>
    </location>
    <ligand>
        <name>[2Fe-2S] cluster</name>
        <dbReference type="ChEBI" id="CHEBI:190135"/>
    </ligand>
</feature>
<dbReference type="GeneID" id="57569479"/>
<accession>D5AWT8</accession>
<keyword evidence="8 15" id="KW-0411">Iron-sulfur</keyword>
<evidence type="ECO:0000256" key="2">
    <source>
        <dbReference type="ARBA" id="ARBA00019898"/>
    </source>
</evidence>
<dbReference type="InterPro" id="IPR036249">
    <property type="entry name" value="Thioredoxin-like_sf"/>
</dbReference>
<evidence type="ECO:0000256" key="15">
    <source>
        <dbReference type="PIRSR" id="PIRSR000216-1"/>
    </source>
</evidence>
<dbReference type="GO" id="GO:0031967">
    <property type="term" value="C:organelle envelope"/>
    <property type="evidence" value="ECO:0007669"/>
    <property type="project" value="UniProtKB-ARBA"/>
</dbReference>
<comment type="cofactor">
    <cofactor evidence="15">
        <name>[2Fe-2S] cluster</name>
        <dbReference type="ChEBI" id="CHEBI:190135"/>
    </cofactor>
    <text evidence="15">Binds 1 [2Fe-2S] cluster.</text>
</comment>
<dbReference type="GO" id="GO:0046872">
    <property type="term" value="F:metal ion binding"/>
    <property type="evidence" value="ECO:0007669"/>
    <property type="project" value="UniProtKB-KW"/>
</dbReference>
<comment type="similarity">
    <text evidence="1">Belongs to the complex I 24 kDa subunit family.</text>
</comment>
<comment type="cofactor">
    <cofactor evidence="13">
        <name>[2Fe-2S] cluster</name>
        <dbReference type="ChEBI" id="CHEBI:190135"/>
    </cofactor>
</comment>
<dbReference type="AlphaFoldDB" id="D5AWT8"/>
<dbReference type="PANTHER" id="PTHR10371">
    <property type="entry name" value="NADH DEHYDROGENASE UBIQUINONE FLAVOPROTEIN 2, MITOCHONDRIAL"/>
    <property type="match status" value="1"/>
</dbReference>
<dbReference type="PANTHER" id="PTHR10371:SF3">
    <property type="entry name" value="NADH DEHYDROGENASE [UBIQUINONE] FLAVOPROTEIN 2, MITOCHONDRIAL"/>
    <property type="match status" value="1"/>
</dbReference>
<dbReference type="Gene3D" id="3.40.30.10">
    <property type="entry name" value="Glutaredoxin"/>
    <property type="match status" value="1"/>
</dbReference>
<evidence type="ECO:0000256" key="3">
    <source>
        <dbReference type="ARBA" id="ARBA00022714"/>
    </source>
</evidence>
<dbReference type="GO" id="GO:0098662">
    <property type="term" value="P:inorganic cation transmembrane transport"/>
    <property type="evidence" value="ECO:0007669"/>
    <property type="project" value="UniProtKB-ARBA"/>
</dbReference>
<evidence type="ECO:0000256" key="11">
    <source>
        <dbReference type="ARBA" id="ARBA00031580"/>
    </source>
</evidence>
<feature type="binding site" evidence="15">
    <location>
        <position position="93"/>
    </location>
    <ligand>
        <name>[2Fe-2S] cluster</name>
        <dbReference type="ChEBI" id="CHEBI:190135"/>
    </ligand>
</feature>
<comment type="catalytic activity">
    <reaction evidence="14">
        <text>a quinone + NADH + 5 H(+)(in) = a quinol + NAD(+) + 4 H(+)(out)</text>
        <dbReference type="Rhea" id="RHEA:57888"/>
        <dbReference type="ChEBI" id="CHEBI:15378"/>
        <dbReference type="ChEBI" id="CHEBI:24646"/>
        <dbReference type="ChEBI" id="CHEBI:57540"/>
        <dbReference type="ChEBI" id="CHEBI:57945"/>
        <dbReference type="ChEBI" id="CHEBI:132124"/>
    </reaction>
</comment>
<evidence type="ECO:0000256" key="4">
    <source>
        <dbReference type="ARBA" id="ARBA00022719"/>
    </source>
</evidence>
<evidence type="ECO:0000256" key="9">
    <source>
        <dbReference type="ARBA" id="ARBA00023027"/>
    </source>
</evidence>
<protein>
    <recommendedName>
        <fullName evidence="2">NADH-quinone oxidoreductase subunit E</fullName>
    </recommendedName>
    <alternativeName>
        <fullName evidence="11">NADH dehydrogenase I subunit E</fullName>
    </alternativeName>
    <alternativeName>
        <fullName evidence="12">NDH-1 subunit E</fullName>
    </alternativeName>
</protein>
<dbReference type="Proteomes" id="UP000006931">
    <property type="component" value="Chromosome"/>
</dbReference>
<dbReference type="InterPro" id="IPR002023">
    <property type="entry name" value="NuoE-like"/>
</dbReference>
<dbReference type="SMR" id="D5AWT8"/>
<keyword evidence="7 15" id="KW-0408">Iron</keyword>
<evidence type="ECO:0000256" key="6">
    <source>
        <dbReference type="ARBA" id="ARBA00022967"/>
    </source>
</evidence>
<keyword evidence="9" id="KW-0520">NAD</keyword>
<dbReference type="InterPro" id="IPR042128">
    <property type="entry name" value="NuoE_dom"/>
</dbReference>
<gene>
    <name evidence="16" type="primary">nuoE</name>
    <name evidence="16" type="ordered locus">rpr22_CDS346</name>
</gene>
<keyword evidence="3 15" id="KW-0001">2Fe-2S</keyword>
<keyword evidence="6" id="KW-1278">Translocase</keyword>
<dbReference type="GO" id="GO:1902494">
    <property type="term" value="C:catalytic complex"/>
    <property type="evidence" value="ECO:0007669"/>
    <property type="project" value="UniProtKB-ARBA"/>
</dbReference>
<dbReference type="GO" id="GO:0098796">
    <property type="term" value="C:membrane protein complex"/>
    <property type="evidence" value="ECO:0007669"/>
    <property type="project" value="UniProtKB-ARBA"/>
</dbReference>
<evidence type="ECO:0000256" key="12">
    <source>
        <dbReference type="ARBA" id="ARBA00032788"/>
    </source>
</evidence>
<keyword evidence="5 15" id="KW-0479">Metal-binding</keyword>
<feature type="binding site" evidence="15">
    <location>
        <position position="134"/>
    </location>
    <ligand>
        <name>[2Fe-2S] cluster</name>
        <dbReference type="ChEBI" id="CHEBI:190135"/>
    </ligand>
</feature>
<comment type="function">
    <text evidence="10">NDH-1 shuttles electrons from NADH, via FMN and iron-sulfur (Fe-S) centers, to quinones in the respiratory chain. Couples the redox reaction to proton translocation (for every two electrons transferred, four hydrogen ions are translocated across the cytoplasmic membrane), and thus conserves the redox energy in a proton gradient.</text>
</comment>
<proteinExistence type="inferred from homology"/>
<dbReference type="HOGENOM" id="CLU_054362_2_0_5"/>
<keyword evidence="4" id="KW-0874">Quinone</keyword>
<evidence type="ECO:0000256" key="14">
    <source>
        <dbReference type="ARBA" id="ARBA00047712"/>
    </source>
</evidence>
<dbReference type="Gene3D" id="1.10.10.1590">
    <property type="entry name" value="NADH-quinone oxidoreductase subunit E"/>
    <property type="match status" value="1"/>
</dbReference>
<dbReference type="GO" id="GO:0048038">
    <property type="term" value="F:quinone binding"/>
    <property type="evidence" value="ECO:0007669"/>
    <property type="project" value="UniProtKB-KW"/>
</dbReference>
<dbReference type="GO" id="GO:0003954">
    <property type="term" value="F:NADH dehydrogenase activity"/>
    <property type="evidence" value="ECO:0007669"/>
    <property type="project" value="TreeGrafter"/>
</dbReference>
<evidence type="ECO:0000313" key="16">
    <source>
        <dbReference type="EMBL" id="ADE29877.1"/>
    </source>
</evidence>
<evidence type="ECO:0000256" key="7">
    <source>
        <dbReference type="ARBA" id="ARBA00023004"/>
    </source>
</evidence>
<dbReference type="InterPro" id="IPR041921">
    <property type="entry name" value="NuoE_N"/>
</dbReference>
<dbReference type="KEGG" id="rpq:rpr22_CDS346"/>
<dbReference type="FunFam" id="3.40.30.10:FF:000022">
    <property type="entry name" value="NADH dehydrogenase flavoprotein 2, mitochondrial"/>
    <property type="match status" value="1"/>
</dbReference>
<dbReference type="CDD" id="cd03064">
    <property type="entry name" value="TRX_Fd_NuoE"/>
    <property type="match status" value="1"/>
</dbReference>
<evidence type="ECO:0000256" key="8">
    <source>
        <dbReference type="ARBA" id="ARBA00023014"/>
    </source>
</evidence>
<dbReference type="SUPFAM" id="SSF52833">
    <property type="entry name" value="Thioredoxin-like"/>
    <property type="match status" value="1"/>
</dbReference>
<evidence type="ECO:0000256" key="5">
    <source>
        <dbReference type="ARBA" id="ARBA00022723"/>
    </source>
</evidence>
<dbReference type="PATRIC" id="fig|449216.3.peg.360"/>
<reference evidence="16 17" key="1">
    <citation type="journal article" date="2010" name="Genome Res.">
        <title>Genomic, proteomic, and transcriptomic analysis of virulent and avirulent Rickettsia prowazekii reveals its adaptive mutation capabilities.</title>
        <authorList>
            <person name="Bechah Y."/>
            <person name="El Karkouri K."/>
            <person name="Mediannikov O."/>
            <person name="Leroy Q."/>
            <person name="Pelletier N."/>
            <person name="Robert C."/>
            <person name="Medigue C."/>
            <person name="Mege J.L."/>
            <person name="Raoult D."/>
        </authorList>
    </citation>
    <scope>NUCLEOTIDE SEQUENCE [LARGE SCALE GENOMIC DNA]</scope>
    <source>
        <strain evidence="16 17">Rp22</strain>
    </source>
</reference>
<name>D5AWT8_RICPP</name>